<organism evidence="2 3">
    <name type="scientific">Pseudomonas laurentiana</name>
    <dbReference type="NCBI Taxonomy" id="2364649"/>
    <lineage>
        <taxon>Bacteria</taxon>
        <taxon>Pseudomonadati</taxon>
        <taxon>Pseudomonadota</taxon>
        <taxon>Gammaproteobacteria</taxon>
        <taxon>Pseudomonadales</taxon>
        <taxon>Pseudomonadaceae</taxon>
        <taxon>Pseudomonas</taxon>
    </lineage>
</organism>
<accession>A0A6I5RSQ6</accession>
<name>A0A6I5RSQ6_9PSED</name>
<comment type="caution">
    <text evidence="2">The sequence shown here is derived from an EMBL/GenBank/DDBJ whole genome shotgun (WGS) entry which is preliminary data.</text>
</comment>
<dbReference type="AlphaFoldDB" id="A0A6I5RSQ6"/>
<sequence length="106" mass="12240">MEIDTTGFELGIPSREEMLEHQVTLLQAEYENAVEALTKARKDIEHLVRLLDSAIEQVARQKAGWAQAEYILTDFRAENARLEERVEELHREIRGLRRKLTGPARA</sequence>
<proteinExistence type="predicted"/>
<feature type="coiled-coil region" evidence="1">
    <location>
        <begin position="23"/>
        <end position="99"/>
    </location>
</feature>
<dbReference type="RefSeq" id="WP_163937413.1">
    <property type="nucleotide sequence ID" value="NZ_BMQU01000003.1"/>
</dbReference>
<gene>
    <name evidence="2" type="ORF">G3O07_15190</name>
</gene>
<evidence type="ECO:0000313" key="3">
    <source>
        <dbReference type="Proteomes" id="UP000471751"/>
    </source>
</evidence>
<evidence type="ECO:0000313" key="2">
    <source>
        <dbReference type="EMBL" id="NES10775.1"/>
    </source>
</evidence>
<protein>
    <submittedName>
        <fullName evidence="2">Uncharacterized protein</fullName>
    </submittedName>
</protein>
<dbReference type="Proteomes" id="UP000471751">
    <property type="component" value="Unassembled WGS sequence"/>
</dbReference>
<keyword evidence="3" id="KW-1185">Reference proteome</keyword>
<keyword evidence="1" id="KW-0175">Coiled coil</keyword>
<reference evidence="2 3" key="1">
    <citation type="submission" date="2020-02" db="EMBL/GenBank/DDBJ databases">
        <title>Broccoli isolated Pseudomonas sp.</title>
        <authorList>
            <person name="Fujikawa T."/>
            <person name="Sawada H."/>
        </authorList>
    </citation>
    <scope>NUCLEOTIDE SEQUENCE [LARGE SCALE GENOMIC DNA]</scope>
    <source>
        <strain evidence="2 3">JCM 32154</strain>
    </source>
</reference>
<evidence type="ECO:0000256" key="1">
    <source>
        <dbReference type="SAM" id="Coils"/>
    </source>
</evidence>
<dbReference type="EMBL" id="JAAHBT010000162">
    <property type="protein sequence ID" value="NES10775.1"/>
    <property type="molecule type" value="Genomic_DNA"/>
</dbReference>